<name>A0A644VA00_9ZZZZ</name>
<sequence>MSKIIKVQRGQSLVDLAIQEYKAVEGMFLLMLANQEVVTSLTIDLEPGTQLKVWPVKVVKEIAERTESLAPYLSVLMQWVTALGGGTGGGTGGGLNDGDYVHIRGDEVVSGIKTFVNTIKTSEIEEIADEGVSVEGIYMKDGVLDAGTF</sequence>
<dbReference type="Gene3D" id="6.10.140.2190">
    <property type="match status" value="1"/>
</dbReference>
<gene>
    <name evidence="1" type="ORF">SDC9_33573</name>
</gene>
<protein>
    <submittedName>
        <fullName evidence="1">Uncharacterized protein</fullName>
    </submittedName>
</protein>
<proteinExistence type="predicted"/>
<comment type="caution">
    <text evidence="1">The sequence shown here is derived from an EMBL/GenBank/DDBJ whole genome shotgun (WGS) entry which is preliminary data.</text>
</comment>
<accession>A0A644VA00</accession>
<evidence type="ECO:0000313" key="1">
    <source>
        <dbReference type="EMBL" id="MPL87572.1"/>
    </source>
</evidence>
<dbReference type="EMBL" id="VSSQ01000241">
    <property type="protein sequence ID" value="MPL87572.1"/>
    <property type="molecule type" value="Genomic_DNA"/>
</dbReference>
<organism evidence="1">
    <name type="scientific">bioreactor metagenome</name>
    <dbReference type="NCBI Taxonomy" id="1076179"/>
    <lineage>
        <taxon>unclassified sequences</taxon>
        <taxon>metagenomes</taxon>
        <taxon>ecological metagenomes</taxon>
    </lineage>
</organism>
<dbReference type="AlphaFoldDB" id="A0A644VA00"/>
<reference evidence="1" key="1">
    <citation type="submission" date="2019-08" db="EMBL/GenBank/DDBJ databases">
        <authorList>
            <person name="Kucharzyk K."/>
            <person name="Murdoch R.W."/>
            <person name="Higgins S."/>
            <person name="Loffler F."/>
        </authorList>
    </citation>
    <scope>NUCLEOTIDE SEQUENCE</scope>
</reference>